<gene>
    <name evidence="1" type="ORF">F934_01112</name>
</gene>
<evidence type="ECO:0000313" key="1">
    <source>
        <dbReference type="EMBL" id="ENW05755.1"/>
    </source>
</evidence>
<comment type="caution">
    <text evidence="1">The sequence shown here is derived from an EMBL/GenBank/DDBJ whole genome shotgun (WGS) entry which is preliminary data.</text>
</comment>
<protein>
    <recommendedName>
        <fullName evidence="3">Carboxypeptidase regulatory-like domain-containing protein</fullName>
    </recommendedName>
</protein>
<sequence>MIVNLDVISSRDYGSEQILTFSHGLKIKGQVKETNIPIPCRVRLFERSSGRLMNEIQTDDAGNYEFSHLTANKFFITAHHPLNTYNAVIADLVVPK</sequence>
<evidence type="ECO:0008006" key="3">
    <source>
        <dbReference type="Google" id="ProtNLM"/>
    </source>
</evidence>
<dbReference type="AlphaFoldDB" id="N9FEP2"/>
<organism evidence="1 2">
    <name type="scientific">Acinetobacter beijerinckii ANC 3835</name>
    <dbReference type="NCBI Taxonomy" id="1217649"/>
    <lineage>
        <taxon>Bacteria</taxon>
        <taxon>Pseudomonadati</taxon>
        <taxon>Pseudomonadota</taxon>
        <taxon>Gammaproteobacteria</taxon>
        <taxon>Moraxellales</taxon>
        <taxon>Moraxellaceae</taxon>
        <taxon>Acinetobacter</taxon>
    </lineage>
</organism>
<name>N9FEP2_9GAMM</name>
<reference evidence="1 2" key="1">
    <citation type="submission" date="2013-02" db="EMBL/GenBank/DDBJ databases">
        <title>The Genome Sequence of Acinetobacter beijerinckii ANC 3835.</title>
        <authorList>
            <consortium name="The Broad Institute Genome Sequencing Platform"/>
            <consortium name="The Broad Institute Genome Sequencing Center for Infectious Disease"/>
            <person name="Cerqueira G."/>
            <person name="Feldgarden M."/>
            <person name="Courvalin P."/>
            <person name="Perichon B."/>
            <person name="Grillot-Courvalin C."/>
            <person name="Clermont D."/>
            <person name="Rocha E."/>
            <person name="Yoon E.-J."/>
            <person name="Nemec A."/>
            <person name="Walker B."/>
            <person name="Young S.K."/>
            <person name="Zeng Q."/>
            <person name="Gargeya S."/>
            <person name="Fitzgerald M."/>
            <person name="Haas B."/>
            <person name="Abouelleil A."/>
            <person name="Alvarado L."/>
            <person name="Arachchi H.M."/>
            <person name="Berlin A.M."/>
            <person name="Chapman S.B."/>
            <person name="Dewar J."/>
            <person name="Goldberg J."/>
            <person name="Griggs A."/>
            <person name="Gujja S."/>
            <person name="Hansen M."/>
            <person name="Howarth C."/>
            <person name="Imamovic A."/>
            <person name="Larimer J."/>
            <person name="McCowan C."/>
            <person name="Murphy C."/>
            <person name="Neiman D."/>
            <person name="Pearson M."/>
            <person name="Priest M."/>
            <person name="Roberts A."/>
            <person name="Saif S."/>
            <person name="Shea T."/>
            <person name="Sisk P."/>
            <person name="Sykes S."/>
            <person name="Wortman J."/>
            <person name="Nusbaum C."/>
            <person name="Birren B."/>
        </authorList>
    </citation>
    <scope>NUCLEOTIDE SEQUENCE [LARGE SCALE GENOMIC DNA]</scope>
    <source>
        <strain evidence="1 2">ANC 3835</strain>
    </source>
</reference>
<dbReference type="PATRIC" id="fig|1217649.3.peg.1062"/>
<dbReference type="Proteomes" id="UP000018417">
    <property type="component" value="Unassembled WGS sequence"/>
</dbReference>
<evidence type="ECO:0000313" key="2">
    <source>
        <dbReference type="Proteomes" id="UP000018417"/>
    </source>
</evidence>
<proteinExistence type="predicted"/>
<dbReference type="OrthoDB" id="6712660at2"/>
<dbReference type="RefSeq" id="WP_005053044.1">
    <property type="nucleotide sequence ID" value="NZ_KB849759.1"/>
</dbReference>
<dbReference type="EMBL" id="APQK01000010">
    <property type="protein sequence ID" value="ENW05755.1"/>
    <property type="molecule type" value="Genomic_DNA"/>
</dbReference>
<accession>N9FEP2</accession>
<dbReference type="HOGENOM" id="CLU_2366480_0_0_6"/>